<feature type="compositionally biased region" description="Pro residues" evidence="1">
    <location>
        <begin position="1"/>
        <end position="15"/>
    </location>
</feature>
<feature type="region of interest" description="Disordered" evidence="1">
    <location>
        <begin position="1"/>
        <end position="62"/>
    </location>
</feature>
<proteinExistence type="predicted"/>
<feature type="compositionally biased region" description="Basic and acidic residues" evidence="1">
    <location>
        <begin position="30"/>
        <end position="58"/>
    </location>
</feature>
<keyword evidence="2" id="KW-0540">Nuclease</keyword>
<dbReference type="EMBL" id="JAPMOS010000202">
    <property type="protein sequence ID" value="KAJ4453919.1"/>
    <property type="molecule type" value="Genomic_DNA"/>
</dbReference>
<reference evidence="2" key="1">
    <citation type="journal article" date="2022" name="bioRxiv">
        <title>Genomics of Preaxostyla Flagellates Illuminates Evolutionary Transitions and the Path Towards Mitochondrial Loss.</title>
        <authorList>
            <person name="Novak L.V.F."/>
            <person name="Treitli S.C."/>
            <person name="Pyrih J."/>
            <person name="Halakuc P."/>
            <person name="Pipaliya S.V."/>
            <person name="Vacek V."/>
            <person name="Brzon O."/>
            <person name="Soukal P."/>
            <person name="Eme L."/>
            <person name="Dacks J.B."/>
            <person name="Karnkowska A."/>
            <person name="Elias M."/>
            <person name="Hampl V."/>
        </authorList>
    </citation>
    <scope>NUCLEOTIDE SEQUENCE</scope>
    <source>
        <strain evidence="2">RCP-MX</strain>
    </source>
</reference>
<evidence type="ECO:0000313" key="3">
    <source>
        <dbReference type="Proteomes" id="UP001141327"/>
    </source>
</evidence>
<comment type="caution">
    <text evidence="2">The sequence shown here is derived from an EMBL/GenBank/DDBJ whole genome shotgun (WGS) entry which is preliminary data.</text>
</comment>
<name>A0ABQ8U986_9EUKA</name>
<organism evidence="2 3">
    <name type="scientific">Paratrimastix pyriformis</name>
    <dbReference type="NCBI Taxonomy" id="342808"/>
    <lineage>
        <taxon>Eukaryota</taxon>
        <taxon>Metamonada</taxon>
        <taxon>Preaxostyla</taxon>
        <taxon>Paratrimastigidae</taxon>
        <taxon>Paratrimastix</taxon>
    </lineage>
</organism>
<evidence type="ECO:0000256" key="1">
    <source>
        <dbReference type="SAM" id="MobiDB-lite"/>
    </source>
</evidence>
<gene>
    <name evidence="2" type="ORF">PAPYR_11504</name>
</gene>
<dbReference type="GO" id="GO:0004527">
    <property type="term" value="F:exonuclease activity"/>
    <property type="evidence" value="ECO:0007669"/>
    <property type="project" value="UniProtKB-KW"/>
</dbReference>
<dbReference type="Proteomes" id="UP001141327">
    <property type="component" value="Unassembled WGS sequence"/>
</dbReference>
<keyword evidence="2" id="KW-0269">Exonuclease</keyword>
<evidence type="ECO:0000313" key="2">
    <source>
        <dbReference type="EMBL" id="KAJ4453919.1"/>
    </source>
</evidence>
<protein>
    <submittedName>
        <fullName evidence="2">3'-5' exonuclease</fullName>
    </submittedName>
</protein>
<keyword evidence="2" id="KW-0378">Hydrolase</keyword>
<sequence>MPQNPQPPQSPPPDLPNAAPTETDPPPVDSNKELIKKIRAERRAKQKEIREQQKERTGHRPPSAILASAIPLGNCAMYDPQDRLLCRCDEDKLQWYLSRDLADLVSENPRAIKLRFAPKGTGHFGDQFYMAVHENQCAVCGKKETLTKHHVIAREYRTHMPEWVKSRSSHDILLLCPVCHDRYEDAAYHLRLTLAQELGLKYDSGVASKLPFGRYSDETSGRVQEQCGISNRDRLSIIFWGRFVVNKDAQQIISARIP</sequence>
<accession>A0ABQ8U986</accession>
<keyword evidence="3" id="KW-1185">Reference proteome</keyword>